<comment type="caution">
    <text evidence="1">The sequence shown here is derived from an EMBL/GenBank/DDBJ whole genome shotgun (WGS) entry which is preliminary data.</text>
</comment>
<dbReference type="AlphaFoldDB" id="A0A9D2DX41"/>
<name>A0A9D2DX41_9FIRM</name>
<evidence type="ECO:0000313" key="2">
    <source>
        <dbReference type="Proteomes" id="UP000824044"/>
    </source>
</evidence>
<organism evidence="1 2">
    <name type="scientific">Candidatus Gallimonas intestinigallinarum</name>
    <dbReference type="NCBI Taxonomy" id="2838604"/>
    <lineage>
        <taxon>Bacteria</taxon>
        <taxon>Bacillati</taxon>
        <taxon>Bacillota</taxon>
        <taxon>Clostridia</taxon>
        <taxon>Candidatus Gallimonas</taxon>
    </lineage>
</organism>
<gene>
    <name evidence="1" type="ORF">H9812_04325</name>
</gene>
<dbReference type="EMBL" id="DXBS01000085">
    <property type="protein sequence ID" value="HIZ24685.1"/>
    <property type="molecule type" value="Genomic_DNA"/>
</dbReference>
<reference evidence="1" key="2">
    <citation type="submission" date="2021-04" db="EMBL/GenBank/DDBJ databases">
        <authorList>
            <person name="Gilroy R."/>
        </authorList>
    </citation>
    <scope>NUCLEOTIDE SEQUENCE</scope>
    <source>
        <strain evidence="1">CHK33-5263</strain>
    </source>
</reference>
<accession>A0A9D2DX41</accession>
<proteinExistence type="predicted"/>
<reference evidence="1" key="1">
    <citation type="journal article" date="2021" name="PeerJ">
        <title>Extensive microbial diversity within the chicken gut microbiome revealed by metagenomics and culture.</title>
        <authorList>
            <person name="Gilroy R."/>
            <person name="Ravi A."/>
            <person name="Getino M."/>
            <person name="Pursley I."/>
            <person name="Horton D.L."/>
            <person name="Alikhan N.F."/>
            <person name="Baker D."/>
            <person name="Gharbi K."/>
            <person name="Hall N."/>
            <person name="Watson M."/>
            <person name="Adriaenssens E.M."/>
            <person name="Foster-Nyarko E."/>
            <person name="Jarju S."/>
            <person name="Secka A."/>
            <person name="Antonio M."/>
            <person name="Oren A."/>
            <person name="Chaudhuri R.R."/>
            <person name="La Ragione R."/>
            <person name="Hildebrand F."/>
            <person name="Pallen M.J."/>
        </authorList>
    </citation>
    <scope>NUCLEOTIDE SEQUENCE</scope>
    <source>
        <strain evidence="1">CHK33-5263</strain>
    </source>
</reference>
<protein>
    <submittedName>
        <fullName evidence="1">Uncharacterized protein</fullName>
    </submittedName>
</protein>
<evidence type="ECO:0000313" key="1">
    <source>
        <dbReference type="EMBL" id="HIZ24685.1"/>
    </source>
</evidence>
<sequence>MWIGKEEKEEYLDCSVRGLRLKFFAGLTEAERNACKSFADWLRRKYFFPIRVYVCLVPQKAFYHPDDGHIYYGVFYSGEAGKRKIYPRICIAARAQTPEAQEDVLLAMAHELTHYFQWYFLEDEARTDRSLEVEAGKWARYLVAEYLSEKGTKLYRE</sequence>
<dbReference type="Proteomes" id="UP000824044">
    <property type="component" value="Unassembled WGS sequence"/>
</dbReference>